<dbReference type="Proteomes" id="UP000215506">
    <property type="component" value="Unassembled WGS sequence"/>
</dbReference>
<dbReference type="SUPFAM" id="SSF51556">
    <property type="entry name" value="Metallo-dependent hydrolases"/>
    <property type="match status" value="1"/>
</dbReference>
<proteinExistence type="predicted"/>
<dbReference type="AlphaFoldDB" id="A0A231GYA5"/>
<protein>
    <submittedName>
        <fullName evidence="1">Uncharacterized protein</fullName>
    </submittedName>
</protein>
<name>A0A231GYA5_9NOCA</name>
<dbReference type="EMBL" id="NGAF01000018">
    <property type="protein sequence ID" value="OXR41597.1"/>
    <property type="molecule type" value="Genomic_DNA"/>
</dbReference>
<sequence>MPTPDFAAAATEAERALDVLGADGVVLLANARGIYLGADGQDELFRVLDERAAVAFVRPAAPCDDAEAL</sequence>
<dbReference type="InterPro" id="IPR032466">
    <property type="entry name" value="Metal_Hydrolase"/>
</dbReference>
<dbReference type="Gene3D" id="3.20.20.140">
    <property type="entry name" value="Metal-dependent hydrolases"/>
    <property type="match status" value="1"/>
</dbReference>
<organism evidence="1 2">
    <name type="scientific">Nocardia cerradoensis</name>
    <dbReference type="NCBI Taxonomy" id="85688"/>
    <lineage>
        <taxon>Bacteria</taxon>
        <taxon>Bacillati</taxon>
        <taxon>Actinomycetota</taxon>
        <taxon>Actinomycetes</taxon>
        <taxon>Mycobacteriales</taxon>
        <taxon>Nocardiaceae</taxon>
        <taxon>Nocardia</taxon>
    </lineage>
</organism>
<evidence type="ECO:0000313" key="1">
    <source>
        <dbReference type="EMBL" id="OXR41597.1"/>
    </source>
</evidence>
<gene>
    <name evidence="1" type="ORF">B7C42_06238</name>
</gene>
<comment type="caution">
    <text evidence="1">The sequence shown here is derived from an EMBL/GenBank/DDBJ whole genome shotgun (WGS) entry which is preliminary data.</text>
</comment>
<reference evidence="1 2" key="1">
    <citation type="submission" date="2017-07" db="EMBL/GenBank/DDBJ databases">
        <title>First draft Genome Sequence of Nocardia cerradoensis isolated from human infection.</title>
        <authorList>
            <person name="Carrasco G."/>
        </authorList>
    </citation>
    <scope>NUCLEOTIDE SEQUENCE [LARGE SCALE GENOMIC DNA]</scope>
    <source>
        <strain evidence="1 2">CNM20130759</strain>
    </source>
</reference>
<keyword evidence="2" id="KW-1185">Reference proteome</keyword>
<accession>A0A231GYA5</accession>
<evidence type="ECO:0000313" key="2">
    <source>
        <dbReference type="Proteomes" id="UP000215506"/>
    </source>
</evidence>